<keyword evidence="3" id="KW-0227">DNA damage</keyword>
<evidence type="ECO:0000259" key="6">
    <source>
        <dbReference type="Pfam" id="PF14743"/>
    </source>
</evidence>
<dbReference type="Proteomes" id="UP000515240">
    <property type="component" value="Chromosome"/>
</dbReference>
<dbReference type="SUPFAM" id="SSF50249">
    <property type="entry name" value="Nucleic acid-binding proteins"/>
    <property type="match status" value="1"/>
</dbReference>
<dbReference type="GO" id="GO:0006281">
    <property type="term" value="P:DNA repair"/>
    <property type="evidence" value="ECO:0007669"/>
    <property type="project" value="UniProtKB-KW"/>
</dbReference>
<feature type="chain" id="PRO_5028858831" evidence="5">
    <location>
        <begin position="28"/>
        <end position="298"/>
    </location>
</feature>
<dbReference type="KEGG" id="cpis:HS961_12765"/>
<evidence type="ECO:0000256" key="2">
    <source>
        <dbReference type="ARBA" id="ARBA00022705"/>
    </source>
</evidence>
<dbReference type="Gene3D" id="3.30.470.30">
    <property type="entry name" value="DNA ligase/mRNA capping enzyme"/>
    <property type="match status" value="1"/>
</dbReference>
<dbReference type="Pfam" id="PF14743">
    <property type="entry name" value="DNA_ligase_OB_2"/>
    <property type="match status" value="1"/>
</dbReference>
<evidence type="ECO:0000256" key="1">
    <source>
        <dbReference type="ARBA" id="ARBA00022598"/>
    </source>
</evidence>
<keyword evidence="4" id="KW-0234">DNA repair</keyword>
<proteinExistence type="predicted"/>
<accession>A0A7G5EI04</accession>
<evidence type="ECO:0000313" key="8">
    <source>
        <dbReference type="Proteomes" id="UP000515240"/>
    </source>
</evidence>
<reference evidence="7 8" key="1">
    <citation type="journal article" date="2020" name="G3 (Bethesda)">
        <title>CeMbio - The Caenorhabditis elegans Microbiome Resource.</title>
        <authorList>
            <person name="Dirksen P."/>
            <person name="Assie A."/>
            <person name="Zimmermann J."/>
            <person name="Zhang F."/>
            <person name="Tietje A.M."/>
            <person name="Marsh S.A."/>
            <person name="Felix M.A."/>
            <person name="Shapira M."/>
            <person name="Kaleta C."/>
            <person name="Schulenburg H."/>
            <person name="Samuel B."/>
        </authorList>
    </citation>
    <scope>NUCLEOTIDE SEQUENCE [LARGE SCALE GENOMIC DNA]</scope>
    <source>
        <strain evidence="7 8">BIGb0172</strain>
    </source>
</reference>
<dbReference type="PANTHER" id="PTHR47810">
    <property type="entry name" value="DNA LIGASE"/>
    <property type="match status" value="1"/>
</dbReference>
<dbReference type="AlphaFoldDB" id="A0A7G5EI04"/>
<keyword evidence="8" id="KW-1185">Reference proteome</keyword>
<name>A0A7G5EI04_9BURK</name>
<gene>
    <name evidence="7" type="ORF">HS961_12765</name>
</gene>
<keyword evidence="5" id="KW-0732">Signal</keyword>
<dbReference type="RefSeq" id="WP_182322502.1">
    <property type="nucleotide sequence ID" value="NZ_CP058554.1"/>
</dbReference>
<dbReference type="Gene3D" id="3.30.1490.70">
    <property type="match status" value="1"/>
</dbReference>
<dbReference type="CDD" id="cd07896">
    <property type="entry name" value="Adenylation_kDNA_ligase_like"/>
    <property type="match status" value="1"/>
</dbReference>
<evidence type="ECO:0000256" key="3">
    <source>
        <dbReference type="ARBA" id="ARBA00022763"/>
    </source>
</evidence>
<dbReference type="InterPro" id="IPR029319">
    <property type="entry name" value="DNA_ligase_OB"/>
</dbReference>
<dbReference type="GO" id="GO:0006260">
    <property type="term" value="P:DNA replication"/>
    <property type="evidence" value="ECO:0007669"/>
    <property type="project" value="UniProtKB-KW"/>
</dbReference>
<dbReference type="EMBL" id="CP058554">
    <property type="protein sequence ID" value="QMV73629.1"/>
    <property type="molecule type" value="Genomic_DNA"/>
</dbReference>
<evidence type="ECO:0000313" key="7">
    <source>
        <dbReference type="EMBL" id="QMV73629.1"/>
    </source>
</evidence>
<dbReference type="InterPro" id="IPR012340">
    <property type="entry name" value="NA-bd_OB-fold"/>
</dbReference>
<dbReference type="CDD" id="cd08041">
    <property type="entry name" value="OBF_kDNA_ligase_like"/>
    <property type="match status" value="1"/>
</dbReference>
<dbReference type="NCBIfam" id="NF006592">
    <property type="entry name" value="PRK09125.1"/>
    <property type="match status" value="1"/>
</dbReference>
<dbReference type="GO" id="GO:0016874">
    <property type="term" value="F:ligase activity"/>
    <property type="evidence" value="ECO:0007669"/>
    <property type="project" value="UniProtKB-KW"/>
</dbReference>
<dbReference type="PANTHER" id="PTHR47810:SF1">
    <property type="entry name" value="DNA LIGASE B"/>
    <property type="match status" value="1"/>
</dbReference>
<dbReference type="SUPFAM" id="SSF56091">
    <property type="entry name" value="DNA ligase/mRNA capping enzyme, catalytic domain"/>
    <property type="match status" value="1"/>
</dbReference>
<evidence type="ECO:0000256" key="5">
    <source>
        <dbReference type="SAM" id="SignalP"/>
    </source>
</evidence>
<protein>
    <submittedName>
        <fullName evidence="7">DNA ligase</fullName>
    </submittedName>
</protein>
<feature type="domain" description="DNA ligase OB-like" evidence="6">
    <location>
        <begin position="217"/>
        <end position="282"/>
    </location>
</feature>
<keyword evidence="1 7" id="KW-0436">Ligase</keyword>
<feature type="signal peptide" evidence="5">
    <location>
        <begin position="1"/>
        <end position="27"/>
    </location>
</feature>
<organism evidence="7 8">
    <name type="scientific">Comamonas piscis</name>
    <dbReference type="NCBI Taxonomy" id="1562974"/>
    <lineage>
        <taxon>Bacteria</taxon>
        <taxon>Pseudomonadati</taxon>
        <taxon>Pseudomonadota</taxon>
        <taxon>Betaproteobacteria</taxon>
        <taxon>Burkholderiales</taxon>
        <taxon>Comamonadaceae</taxon>
        <taxon>Comamonas</taxon>
    </lineage>
</organism>
<dbReference type="InterPro" id="IPR050326">
    <property type="entry name" value="NAD_dep_DNA_ligaseB"/>
</dbReference>
<sequence>MRIYSRPWWRQLWLAALLCCFAALAQASTKPALWLAQKYPGGLDLQRYWVSEKYDGVRGYWDGQALWTRQGTPIAAPPWYTAGWPTTPMEGELWAGRGQFARAQSITRKAIPTDAEWKDLRFMVFDATAAPGSFTQRMQAMTQFVAAVQQPWVQAAPQWIETDETRLMAQMERVVREGGEGLMLHKASALYRSGRGDAVLKLKPYEDAEAQVVGYAPGHGKYLGLTGALLVRTADGITFKLGSGLSDKQRRHPPAIGSWVTYRYSGLHDSGKPRFATFWRVREEGMPPDGANHQSMEP</sequence>
<keyword evidence="2" id="KW-0235">DNA replication</keyword>
<evidence type="ECO:0000256" key="4">
    <source>
        <dbReference type="ARBA" id="ARBA00023204"/>
    </source>
</evidence>
<dbReference type="Gene3D" id="2.40.50.140">
    <property type="entry name" value="Nucleic acid-binding proteins"/>
    <property type="match status" value="1"/>
</dbReference>